<dbReference type="Gene3D" id="3.40.980.10">
    <property type="entry name" value="MoaB/Mog-like domain"/>
    <property type="match status" value="1"/>
</dbReference>
<gene>
    <name evidence="4" type="ORF">S01H4_62310</name>
</gene>
<dbReference type="Pfam" id="PF00994">
    <property type="entry name" value="MoCF_biosynth"/>
    <property type="match status" value="1"/>
</dbReference>
<feature type="domain" description="MoaB/Mog" evidence="3">
    <location>
        <begin position="5"/>
        <end position="102"/>
    </location>
</feature>
<feature type="non-terminal residue" evidence="4">
    <location>
        <position position="104"/>
    </location>
</feature>
<dbReference type="InterPro" id="IPR051920">
    <property type="entry name" value="MPT_Adenylyltrnsfr/MoaC-Rel"/>
</dbReference>
<comment type="pathway">
    <text evidence="1">Cofactor biosynthesis; molybdopterin biosynthesis.</text>
</comment>
<sequence>MIKIAILTVSDSCAQGERKDVSGQTIRDILSEGQFKVCQKKIIADNLKAIANELKYFSDKADIDVVLTTGGTGLGPLDVTPEATVSVCERIVPGLSEIIREQGY</sequence>
<dbReference type="SUPFAM" id="SSF53218">
    <property type="entry name" value="Molybdenum cofactor biosynthesis proteins"/>
    <property type="match status" value="1"/>
</dbReference>
<organism evidence="4">
    <name type="scientific">marine sediment metagenome</name>
    <dbReference type="NCBI Taxonomy" id="412755"/>
    <lineage>
        <taxon>unclassified sequences</taxon>
        <taxon>metagenomes</taxon>
        <taxon>ecological metagenomes</taxon>
    </lineage>
</organism>
<protein>
    <recommendedName>
        <fullName evidence="3">MoaB/Mog domain-containing protein</fullName>
    </recommendedName>
</protein>
<dbReference type="AlphaFoldDB" id="X1EAV9"/>
<dbReference type="SMART" id="SM00852">
    <property type="entry name" value="MoCF_biosynth"/>
    <property type="match status" value="1"/>
</dbReference>
<dbReference type="PROSITE" id="PS01078">
    <property type="entry name" value="MOCF_BIOSYNTHESIS_1"/>
    <property type="match status" value="1"/>
</dbReference>
<evidence type="ECO:0000256" key="2">
    <source>
        <dbReference type="ARBA" id="ARBA00023150"/>
    </source>
</evidence>
<dbReference type="InterPro" id="IPR008284">
    <property type="entry name" value="MoCF_biosynth_CS"/>
</dbReference>
<dbReference type="InterPro" id="IPR036425">
    <property type="entry name" value="MoaB/Mog-like_dom_sf"/>
</dbReference>
<dbReference type="GO" id="GO:0006777">
    <property type="term" value="P:Mo-molybdopterin cofactor biosynthetic process"/>
    <property type="evidence" value="ECO:0007669"/>
    <property type="project" value="UniProtKB-KW"/>
</dbReference>
<comment type="caution">
    <text evidence="4">The sequence shown here is derived from an EMBL/GenBank/DDBJ whole genome shotgun (WGS) entry which is preliminary data.</text>
</comment>
<evidence type="ECO:0000259" key="3">
    <source>
        <dbReference type="SMART" id="SM00852"/>
    </source>
</evidence>
<dbReference type="PANTHER" id="PTHR43764:SF1">
    <property type="entry name" value="MOLYBDOPTERIN MOLYBDOTRANSFERASE"/>
    <property type="match status" value="1"/>
</dbReference>
<evidence type="ECO:0000313" key="4">
    <source>
        <dbReference type="EMBL" id="GAH05808.1"/>
    </source>
</evidence>
<keyword evidence="2" id="KW-0501">Molybdenum cofactor biosynthesis</keyword>
<evidence type="ECO:0000256" key="1">
    <source>
        <dbReference type="ARBA" id="ARBA00005046"/>
    </source>
</evidence>
<reference evidence="4" key="1">
    <citation type="journal article" date="2014" name="Front. Microbiol.">
        <title>High frequency of phylogenetically diverse reductive dehalogenase-homologous genes in deep subseafloor sedimentary metagenomes.</title>
        <authorList>
            <person name="Kawai M."/>
            <person name="Futagami T."/>
            <person name="Toyoda A."/>
            <person name="Takaki Y."/>
            <person name="Nishi S."/>
            <person name="Hori S."/>
            <person name="Arai W."/>
            <person name="Tsubouchi T."/>
            <person name="Morono Y."/>
            <person name="Uchiyama I."/>
            <person name="Ito T."/>
            <person name="Fujiyama A."/>
            <person name="Inagaki F."/>
            <person name="Takami H."/>
        </authorList>
    </citation>
    <scope>NUCLEOTIDE SEQUENCE</scope>
    <source>
        <strain evidence="4">Expedition CK06-06</strain>
    </source>
</reference>
<name>X1EAV9_9ZZZZ</name>
<dbReference type="InterPro" id="IPR001453">
    <property type="entry name" value="MoaB/Mog_dom"/>
</dbReference>
<dbReference type="PANTHER" id="PTHR43764">
    <property type="entry name" value="MOLYBDENUM COFACTOR BIOSYNTHESIS"/>
    <property type="match status" value="1"/>
</dbReference>
<accession>X1EAV9</accession>
<dbReference type="EMBL" id="BART01037158">
    <property type="protein sequence ID" value="GAH05808.1"/>
    <property type="molecule type" value="Genomic_DNA"/>
</dbReference>
<dbReference type="NCBIfam" id="TIGR00177">
    <property type="entry name" value="molyb_syn"/>
    <property type="match status" value="1"/>
</dbReference>
<proteinExistence type="predicted"/>